<organism evidence="2 3">
    <name type="scientific">Chamaesiphon polymorphus CCALA 037</name>
    <dbReference type="NCBI Taxonomy" id="2107692"/>
    <lineage>
        <taxon>Bacteria</taxon>
        <taxon>Bacillati</taxon>
        <taxon>Cyanobacteriota</taxon>
        <taxon>Cyanophyceae</taxon>
        <taxon>Gomontiellales</taxon>
        <taxon>Chamaesiphonaceae</taxon>
        <taxon>Chamaesiphon</taxon>
    </lineage>
</organism>
<dbReference type="EMBL" id="PVWO01000703">
    <property type="protein sequence ID" value="PSB40352.1"/>
    <property type="molecule type" value="Genomic_DNA"/>
</dbReference>
<keyword evidence="3" id="KW-1185">Reference proteome</keyword>
<feature type="domain" description="DUF7674" evidence="1">
    <location>
        <begin position="22"/>
        <end position="133"/>
    </location>
</feature>
<dbReference type="Proteomes" id="UP000238937">
    <property type="component" value="Unassembled WGS sequence"/>
</dbReference>
<protein>
    <recommendedName>
        <fullName evidence="1">DUF7674 domain-containing protein</fullName>
    </recommendedName>
</protein>
<evidence type="ECO:0000313" key="3">
    <source>
        <dbReference type="Proteomes" id="UP000238937"/>
    </source>
</evidence>
<dbReference type="AlphaFoldDB" id="A0A2T1F5T3"/>
<evidence type="ECO:0000313" key="2">
    <source>
        <dbReference type="EMBL" id="PSB40352.1"/>
    </source>
</evidence>
<sequence length="142" mass="16676">MISHQNSQRMDYIQIDRTNCMEIILLNFPAFQDRWDVYIADWHPSIPRPIALDISEFADFAIDTICLQNEPEIANIAATIEIMLQRGDSIVEYAFRTMFLEQIAARSQRTGFDLDGFTSQLQPLSWYYWQDLDRHVSIHPFS</sequence>
<reference evidence="2 3" key="1">
    <citation type="submission" date="2018-03" db="EMBL/GenBank/DDBJ databases">
        <title>The ancient ancestry and fast evolution of plastids.</title>
        <authorList>
            <person name="Moore K.R."/>
            <person name="Magnabosco C."/>
            <person name="Momper L."/>
            <person name="Gold D.A."/>
            <person name="Bosak T."/>
            <person name="Fournier G.P."/>
        </authorList>
    </citation>
    <scope>NUCLEOTIDE SEQUENCE [LARGE SCALE GENOMIC DNA]</scope>
    <source>
        <strain evidence="2 3">CCALA 037</strain>
    </source>
</reference>
<gene>
    <name evidence="2" type="ORF">C7B77_28475</name>
</gene>
<dbReference type="Pfam" id="PF24722">
    <property type="entry name" value="DUF7674"/>
    <property type="match status" value="1"/>
</dbReference>
<accession>A0A2T1F5T3</accession>
<evidence type="ECO:0000259" key="1">
    <source>
        <dbReference type="Pfam" id="PF24722"/>
    </source>
</evidence>
<proteinExistence type="predicted"/>
<dbReference type="InterPro" id="IPR056091">
    <property type="entry name" value="DUF7674"/>
</dbReference>
<comment type="caution">
    <text evidence="2">The sequence shown here is derived from an EMBL/GenBank/DDBJ whole genome shotgun (WGS) entry which is preliminary data.</text>
</comment>
<name>A0A2T1F5T3_9CYAN</name>